<name>A0ABQ2GAF7_9DEIO</name>
<dbReference type="Proteomes" id="UP000639973">
    <property type="component" value="Unassembled WGS sequence"/>
</dbReference>
<organism evidence="2 3">
    <name type="scientific">Deinococcus aerolatus</name>
    <dbReference type="NCBI Taxonomy" id="522487"/>
    <lineage>
        <taxon>Bacteria</taxon>
        <taxon>Thermotogati</taxon>
        <taxon>Deinococcota</taxon>
        <taxon>Deinococci</taxon>
        <taxon>Deinococcales</taxon>
        <taxon>Deinococcaceae</taxon>
        <taxon>Deinococcus</taxon>
    </lineage>
</organism>
<comment type="caution">
    <text evidence="2">The sequence shown here is derived from an EMBL/GenBank/DDBJ whole genome shotgun (WGS) entry which is preliminary data.</text>
</comment>
<reference evidence="3" key="1">
    <citation type="journal article" date="2019" name="Int. J. Syst. Evol. Microbiol.">
        <title>The Global Catalogue of Microorganisms (GCM) 10K type strain sequencing project: providing services to taxonomists for standard genome sequencing and annotation.</title>
        <authorList>
            <consortium name="The Broad Institute Genomics Platform"/>
            <consortium name="The Broad Institute Genome Sequencing Center for Infectious Disease"/>
            <person name="Wu L."/>
            <person name="Ma J."/>
        </authorList>
    </citation>
    <scope>NUCLEOTIDE SEQUENCE [LARGE SCALE GENOMIC DNA]</scope>
    <source>
        <strain evidence="3">JCM 15442</strain>
    </source>
</reference>
<dbReference type="RefSeq" id="WP_188971648.1">
    <property type="nucleotide sequence ID" value="NZ_BMOL01000009.1"/>
</dbReference>
<feature type="chain" id="PRO_5046891063" evidence="1">
    <location>
        <begin position="22"/>
        <end position="236"/>
    </location>
</feature>
<accession>A0ABQ2GAF7</accession>
<evidence type="ECO:0000313" key="2">
    <source>
        <dbReference type="EMBL" id="GGL82869.1"/>
    </source>
</evidence>
<dbReference type="EMBL" id="BMOL01000009">
    <property type="protein sequence ID" value="GGL82869.1"/>
    <property type="molecule type" value="Genomic_DNA"/>
</dbReference>
<keyword evidence="3" id="KW-1185">Reference proteome</keyword>
<evidence type="ECO:0000256" key="1">
    <source>
        <dbReference type="SAM" id="SignalP"/>
    </source>
</evidence>
<gene>
    <name evidence="2" type="ORF">GCM10010840_20780</name>
</gene>
<feature type="signal peptide" evidence="1">
    <location>
        <begin position="1"/>
        <end position="21"/>
    </location>
</feature>
<protein>
    <submittedName>
        <fullName evidence="2">Uncharacterized protein</fullName>
    </submittedName>
</protein>
<proteinExistence type="predicted"/>
<evidence type="ECO:0000313" key="3">
    <source>
        <dbReference type="Proteomes" id="UP000639973"/>
    </source>
</evidence>
<sequence>MLRTRWLLSAALLFGHVYGQATLSDVAPVSTLLTPGKVTVEILKIALPDDALALEARVREAVKGRPGWYLELWEQTPEGGIIPYDARLGITEPEFQRLVTARRTVTVTGCSTITLLTIKEVPGQVYLRGGPGLDGLNGVSLRPWPGGTYAVNTRVGTAGDQRAWTTTADDPLGVRSGYTWSLGARREDQSNYQLAALHLSRDQTGRLIVGYVLEERRDGQEVRNVNVVVRSANCQP</sequence>
<keyword evidence="1" id="KW-0732">Signal</keyword>